<dbReference type="AlphaFoldDB" id="A0AAV4N5T8"/>
<evidence type="ECO:0000313" key="3">
    <source>
        <dbReference type="Proteomes" id="UP001054837"/>
    </source>
</evidence>
<evidence type="ECO:0000313" key="2">
    <source>
        <dbReference type="EMBL" id="GIX80068.1"/>
    </source>
</evidence>
<name>A0AAV4N5T8_9ARAC</name>
<dbReference type="EMBL" id="BPLQ01001263">
    <property type="protein sequence ID" value="GIX80068.1"/>
    <property type="molecule type" value="Genomic_DNA"/>
</dbReference>
<keyword evidence="3" id="KW-1185">Reference proteome</keyword>
<sequence length="89" mass="10261">MRDSLCQQVHGHHAPSKTSHVSQHHPEHLRVDLGVQHPAVLSQPALLYDHRGGIPGRWQQGHLLHVLAGRTFQREQPRIHVRYTFCFNL</sequence>
<reference evidence="2 3" key="1">
    <citation type="submission" date="2021-06" db="EMBL/GenBank/DDBJ databases">
        <title>Caerostris darwini draft genome.</title>
        <authorList>
            <person name="Kono N."/>
            <person name="Arakawa K."/>
        </authorList>
    </citation>
    <scope>NUCLEOTIDE SEQUENCE [LARGE SCALE GENOMIC DNA]</scope>
</reference>
<accession>A0AAV4N5T8</accession>
<comment type="caution">
    <text evidence="2">The sequence shown here is derived from an EMBL/GenBank/DDBJ whole genome shotgun (WGS) entry which is preliminary data.</text>
</comment>
<organism evidence="2 3">
    <name type="scientific">Caerostris darwini</name>
    <dbReference type="NCBI Taxonomy" id="1538125"/>
    <lineage>
        <taxon>Eukaryota</taxon>
        <taxon>Metazoa</taxon>
        <taxon>Ecdysozoa</taxon>
        <taxon>Arthropoda</taxon>
        <taxon>Chelicerata</taxon>
        <taxon>Arachnida</taxon>
        <taxon>Araneae</taxon>
        <taxon>Araneomorphae</taxon>
        <taxon>Entelegynae</taxon>
        <taxon>Araneoidea</taxon>
        <taxon>Araneidae</taxon>
        <taxon>Caerostris</taxon>
    </lineage>
</organism>
<proteinExistence type="predicted"/>
<evidence type="ECO:0000256" key="1">
    <source>
        <dbReference type="SAM" id="MobiDB-lite"/>
    </source>
</evidence>
<protein>
    <submittedName>
        <fullName evidence="2">Uncharacterized protein</fullName>
    </submittedName>
</protein>
<gene>
    <name evidence="2" type="ORF">CDAR_385801</name>
</gene>
<feature type="region of interest" description="Disordered" evidence="1">
    <location>
        <begin position="1"/>
        <end position="26"/>
    </location>
</feature>
<dbReference type="Proteomes" id="UP001054837">
    <property type="component" value="Unassembled WGS sequence"/>
</dbReference>